<proteinExistence type="predicted"/>
<dbReference type="Pfam" id="PF00891">
    <property type="entry name" value="Methyltransf_2"/>
    <property type="match status" value="1"/>
</dbReference>
<evidence type="ECO:0000313" key="6">
    <source>
        <dbReference type="Proteomes" id="UP001500618"/>
    </source>
</evidence>
<protein>
    <recommendedName>
        <fullName evidence="4">O-methyltransferase C-terminal domain-containing protein</fullName>
    </recommendedName>
</protein>
<accession>A0ABN2HC69</accession>
<dbReference type="InterPro" id="IPR036388">
    <property type="entry name" value="WH-like_DNA-bd_sf"/>
</dbReference>
<evidence type="ECO:0000313" key="5">
    <source>
        <dbReference type="EMBL" id="GAA1685448.1"/>
    </source>
</evidence>
<keyword evidence="2" id="KW-0808">Transferase</keyword>
<dbReference type="PANTHER" id="PTHR43712:SF2">
    <property type="entry name" value="O-METHYLTRANSFERASE CICE"/>
    <property type="match status" value="1"/>
</dbReference>
<dbReference type="Proteomes" id="UP001500618">
    <property type="component" value="Unassembled WGS sequence"/>
</dbReference>
<dbReference type="PANTHER" id="PTHR43712">
    <property type="entry name" value="PUTATIVE (AFU_ORTHOLOGUE AFUA_4G14580)-RELATED"/>
    <property type="match status" value="1"/>
</dbReference>
<dbReference type="SUPFAM" id="SSF53335">
    <property type="entry name" value="S-adenosyl-L-methionine-dependent methyltransferases"/>
    <property type="match status" value="1"/>
</dbReference>
<evidence type="ECO:0000256" key="3">
    <source>
        <dbReference type="ARBA" id="ARBA00022691"/>
    </source>
</evidence>
<dbReference type="SUPFAM" id="SSF46785">
    <property type="entry name" value="Winged helix' DNA-binding domain"/>
    <property type="match status" value="1"/>
</dbReference>
<dbReference type="Gene3D" id="1.10.10.10">
    <property type="entry name" value="Winged helix-like DNA-binding domain superfamily/Winged helix DNA-binding domain"/>
    <property type="match status" value="1"/>
</dbReference>
<dbReference type="EMBL" id="BAAANY010000013">
    <property type="protein sequence ID" value="GAA1685448.1"/>
    <property type="molecule type" value="Genomic_DNA"/>
</dbReference>
<dbReference type="InterPro" id="IPR001077">
    <property type="entry name" value="COMT_C"/>
</dbReference>
<organism evidence="5 6">
    <name type="scientific">Fodinicola feengrottensis</name>
    <dbReference type="NCBI Taxonomy" id="435914"/>
    <lineage>
        <taxon>Bacteria</taxon>
        <taxon>Bacillati</taxon>
        <taxon>Actinomycetota</taxon>
        <taxon>Actinomycetes</taxon>
        <taxon>Mycobacteriales</taxon>
        <taxon>Fodinicola</taxon>
    </lineage>
</organism>
<keyword evidence="1" id="KW-0489">Methyltransferase</keyword>
<dbReference type="CDD" id="cd02440">
    <property type="entry name" value="AdoMet_MTases"/>
    <property type="match status" value="1"/>
</dbReference>
<reference evidence="5 6" key="1">
    <citation type="journal article" date="2019" name="Int. J. Syst. Evol. Microbiol.">
        <title>The Global Catalogue of Microorganisms (GCM) 10K type strain sequencing project: providing services to taxonomists for standard genome sequencing and annotation.</title>
        <authorList>
            <consortium name="The Broad Institute Genomics Platform"/>
            <consortium name="The Broad Institute Genome Sequencing Center for Infectious Disease"/>
            <person name="Wu L."/>
            <person name="Ma J."/>
        </authorList>
    </citation>
    <scope>NUCLEOTIDE SEQUENCE [LARGE SCALE GENOMIC DNA]</scope>
    <source>
        <strain evidence="5 6">JCM 14718</strain>
    </source>
</reference>
<evidence type="ECO:0000259" key="4">
    <source>
        <dbReference type="Pfam" id="PF00891"/>
    </source>
</evidence>
<feature type="domain" description="O-methyltransferase C-terminal" evidence="4">
    <location>
        <begin position="129"/>
        <end position="285"/>
    </location>
</feature>
<dbReference type="Gene3D" id="3.40.50.150">
    <property type="entry name" value="Vaccinia Virus protein VP39"/>
    <property type="match status" value="1"/>
</dbReference>
<dbReference type="InterPro" id="IPR036390">
    <property type="entry name" value="WH_DNA-bd_sf"/>
</dbReference>
<keyword evidence="6" id="KW-1185">Reference proteome</keyword>
<keyword evidence="3" id="KW-0949">S-adenosyl-L-methionine</keyword>
<evidence type="ECO:0000256" key="2">
    <source>
        <dbReference type="ARBA" id="ARBA00022679"/>
    </source>
</evidence>
<dbReference type="RefSeq" id="WP_344311607.1">
    <property type="nucleotide sequence ID" value="NZ_BAAANY010000013.1"/>
</dbReference>
<sequence length="317" mass="33434">MTAVLSVLTNALGTVHAYSAAVRLGVLDRIDREPGTAAEVAQACGLNGHGTALLLASLETTGLVDRLPDGRYQPIVPGLAGLHPMLAMWDNLSDVVRNGNPVLNLDKPEQAASFYPQLVTALGAAHESTALHLAQNLPAANRVLDVGAGASPWSIALAARDRVCKVTAMDLPAVLNTTRRATNRAGVADQFDYLPGDVFEIDLPVAAYDLVLVAHVCHLFDPDTVGSLLGRLRPAVAPSGALTVVDIVPGGRAATLHELGLYLRTYGGADHPPDRYRRWLAADGFTVTEPVVLDSDPPMFVICAQASANPNRTGERP</sequence>
<name>A0ABN2HC69_9ACTN</name>
<evidence type="ECO:0000256" key="1">
    <source>
        <dbReference type="ARBA" id="ARBA00022603"/>
    </source>
</evidence>
<gene>
    <name evidence="5" type="ORF">GCM10009765_38410</name>
</gene>
<comment type="caution">
    <text evidence="5">The sequence shown here is derived from an EMBL/GenBank/DDBJ whole genome shotgun (WGS) entry which is preliminary data.</text>
</comment>
<dbReference type="InterPro" id="IPR029063">
    <property type="entry name" value="SAM-dependent_MTases_sf"/>
</dbReference>